<evidence type="ECO:0000313" key="3">
    <source>
        <dbReference type="Proteomes" id="UP000078200"/>
    </source>
</evidence>
<dbReference type="EnsemblMetazoa" id="GAUT010226-RA">
    <property type="protein sequence ID" value="GAUT010226-PA"/>
    <property type="gene ID" value="GAUT010226"/>
</dbReference>
<dbReference type="VEuPathDB" id="VectorBase:GAUT010226"/>
<evidence type="ECO:0000313" key="2">
    <source>
        <dbReference type="EnsemblMetazoa" id="GAUT010226-PA"/>
    </source>
</evidence>
<sequence length="164" mass="18743">MSSDGNIDTQDNADVFSLLHGLIYLGEVRSPHEEVTDLSYIFDESELQHNSAIFIRLLKSLPSRQIRVKRDIFIEQDNIRNRNLPIQREGRMIKWQERTTQNARAEVARKGSVMICWKTLGPLDRLRIADKLHFTPANIAEQMVGCNSVPSPQTPSTALRENDS</sequence>
<organism evidence="2 3">
    <name type="scientific">Glossina austeni</name>
    <name type="common">Savannah tsetse fly</name>
    <dbReference type="NCBI Taxonomy" id="7395"/>
    <lineage>
        <taxon>Eukaryota</taxon>
        <taxon>Metazoa</taxon>
        <taxon>Ecdysozoa</taxon>
        <taxon>Arthropoda</taxon>
        <taxon>Hexapoda</taxon>
        <taxon>Insecta</taxon>
        <taxon>Pterygota</taxon>
        <taxon>Neoptera</taxon>
        <taxon>Endopterygota</taxon>
        <taxon>Diptera</taxon>
        <taxon>Brachycera</taxon>
        <taxon>Muscomorpha</taxon>
        <taxon>Hippoboscoidea</taxon>
        <taxon>Glossinidae</taxon>
        <taxon>Glossina</taxon>
    </lineage>
</organism>
<feature type="compositionally biased region" description="Polar residues" evidence="1">
    <location>
        <begin position="148"/>
        <end position="164"/>
    </location>
</feature>
<name>A0A1A9UNC9_GLOAU</name>
<dbReference type="AlphaFoldDB" id="A0A1A9UNC9"/>
<keyword evidence="3" id="KW-1185">Reference proteome</keyword>
<accession>A0A1A9UNC9</accession>
<evidence type="ECO:0000256" key="1">
    <source>
        <dbReference type="SAM" id="MobiDB-lite"/>
    </source>
</evidence>
<reference evidence="2" key="1">
    <citation type="submission" date="2020-05" db="UniProtKB">
        <authorList>
            <consortium name="EnsemblMetazoa"/>
        </authorList>
    </citation>
    <scope>IDENTIFICATION</scope>
    <source>
        <strain evidence="2">TTRI</strain>
    </source>
</reference>
<proteinExistence type="predicted"/>
<protein>
    <submittedName>
        <fullName evidence="2">Uncharacterized protein</fullName>
    </submittedName>
</protein>
<feature type="region of interest" description="Disordered" evidence="1">
    <location>
        <begin position="145"/>
        <end position="164"/>
    </location>
</feature>
<dbReference type="Proteomes" id="UP000078200">
    <property type="component" value="Unassembled WGS sequence"/>
</dbReference>